<keyword evidence="3" id="KW-0378">Hydrolase</keyword>
<sequence length="202" mass="22795">MKIICIGMNYHEHIRELGSATPTVPIFFMKPDTALLRNNEPFYLPSFSDDVQYECELVVRINRVVKAIDEKFAHRCYDEIGLGIDFTARDLQTQYKNAGLPWEICKAFDHSAAVAPQFIPKGELPEVITFTMDLNGIRKQTGVTSDMIFGIDKVISYVSQFITLKIGDLIFTGTPVGVETLKIGDRITAKLEGRTLLDFEIK</sequence>
<dbReference type="AlphaFoldDB" id="A0A060RE21"/>
<dbReference type="GO" id="GO:0046872">
    <property type="term" value="F:metal ion binding"/>
    <property type="evidence" value="ECO:0007669"/>
    <property type="project" value="UniProtKB-KW"/>
</dbReference>
<dbReference type="eggNOG" id="COG0179">
    <property type="taxonomic scope" value="Bacteria"/>
</dbReference>
<dbReference type="PANTHER" id="PTHR11820:SF7">
    <property type="entry name" value="ACYLPYRUVASE FAHD1, MITOCHONDRIAL"/>
    <property type="match status" value="1"/>
</dbReference>
<keyword evidence="1" id="KW-0479">Metal-binding</keyword>
<keyword evidence="4" id="KW-1185">Reference proteome</keyword>
<evidence type="ECO:0000313" key="4">
    <source>
        <dbReference type="Proteomes" id="UP000027616"/>
    </source>
</evidence>
<dbReference type="InterPro" id="IPR036663">
    <property type="entry name" value="Fumarylacetoacetase_C_sf"/>
</dbReference>
<dbReference type="STRING" id="1433126.BN938_2227"/>
<protein>
    <submittedName>
        <fullName evidence="3">Fumarylacetoacetate hydrolase family protein</fullName>
    </submittedName>
</protein>
<dbReference type="KEGG" id="rbc:BN938_2227"/>
<evidence type="ECO:0000256" key="1">
    <source>
        <dbReference type="ARBA" id="ARBA00022723"/>
    </source>
</evidence>
<dbReference type="Gene3D" id="3.90.850.10">
    <property type="entry name" value="Fumarylacetoacetase-like, C-terminal domain"/>
    <property type="match status" value="1"/>
</dbReference>
<dbReference type="OrthoDB" id="9805307at2"/>
<dbReference type="EMBL" id="HG934468">
    <property type="protein sequence ID" value="CDN32299.1"/>
    <property type="molecule type" value="Genomic_DNA"/>
</dbReference>
<dbReference type="Pfam" id="PF01557">
    <property type="entry name" value="FAA_hydrolase"/>
    <property type="match status" value="1"/>
</dbReference>
<dbReference type="HOGENOM" id="CLU_028458_5_2_10"/>
<dbReference type="Proteomes" id="UP000027616">
    <property type="component" value="Chromosome I"/>
</dbReference>
<accession>A0A060RE21</accession>
<name>A0A060RE21_9BACT</name>
<organism evidence="3 4">
    <name type="scientific">Mucinivorans hirudinis</name>
    <dbReference type="NCBI Taxonomy" id="1433126"/>
    <lineage>
        <taxon>Bacteria</taxon>
        <taxon>Pseudomonadati</taxon>
        <taxon>Bacteroidota</taxon>
        <taxon>Bacteroidia</taxon>
        <taxon>Bacteroidales</taxon>
        <taxon>Rikenellaceae</taxon>
        <taxon>Mucinivorans</taxon>
    </lineage>
</organism>
<proteinExistence type="predicted"/>
<dbReference type="PATRIC" id="fig|1433126.3.peg.2199"/>
<dbReference type="PANTHER" id="PTHR11820">
    <property type="entry name" value="ACYLPYRUVASE"/>
    <property type="match status" value="1"/>
</dbReference>
<dbReference type="InterPro" id="IPR011234">
    <property type="entry name" value="Fumarylacetoacetase-like_C"/>
</dbReference>
<dbReference type="SUPFAM" id="SSF56529">
    <property type="entry name" value="FAH"/>
    <property type="match status" value="1"/>
</dbReference>
<gene>
    <name evidence="3" type="ORF">BN938_2227</name>
</gene>
<evidence type="ECO:0000259" key="2">
    <source>
        <dbReference type="Pfam" id="PF01557"/>
    </source>
</evidence>
<dbReference type="GO" id="GO:0018773">
    <property type="term" value="F:acetylpyruvate hydrolase activity"/>
    <property type="evidence" value="ECO:0007669"/>
    <property type="project" value="TreeGrafter"/>
</dbReference>
<evidence type="ECO:0000313" key="3">
    <source>
        <dbReference type="EMBL" id="CDN32299.1"/>
    </source>
</evidence>
<feature type="domain" description="Fumarylacetoacetase-like C-terminal" evidence="2">
    <location>
        <begin position="2"/>
        <end position="193"/>
    </location>
</feature>
<reference evidence="3 4" key="1">
    <citation type="journal article" date="2015" name="Genome Announc.">
        <title>Complete Genome Sequence of the Novel Leech Symbiont Mucinivorans hirudinis M3T.</title>
        <authorList>
            <person name="Nelson M.C."/>
            <person name="Bomar L."/>
            <person name="Graf J."/>
        </authorList>
    </citation>
    <scope>NUCLEOTIDE SEQUENCE [LARGE SCALE GENOMIC DNA]</scope>
    <source>
        <strain evidence="4">M3</strain>
    </source>
</reference>